<dbReference type="Proteomes" id="UP000472335">
    <property type="component" value="Unassembled WGS sequence"/>
</dbReference>
<evidence type="ECO:0000313" key="3">
    <source>
        <dbReference type="Proteomes" id="UP000472335"/>
    </source>
</evidence>
<reference evidence="2 3" key="1">
    <citation type="submission" date="2020-02" db="EMBL/GenBank/DDBJ databases">
        <title>Whole-genome analyses of novel actinobacteria.</title>
        <authorList>
            <person name="Sahin N."/>
            <person name="Gencbay T."/>
        </authorList>
    </citation>
    <scope>NUCLEOTIDE SEQUENCE [LARGE SCALE GENOMIC DNA]</scope>
    <source>
        <strain evidence="2 3">HC44</strain>
    </source>
</reference>
<dbReference type="AlphaFoldDB" id="A0A6G4VHB7"/>
<dbReference type="PROSITE" id="PS51257">
    <property type="entry name" value="PROKAR_LIPOPROTEIN"/>
    <property type="match status" value="1"/>
</dbReference>
<evidence type="ECO:0000256" key="1">
    <source>
        <dbReference type="SAM" id="SignalP"/>
    </source>
</evidence>
<accession>A0A6G4VHB7</accession>
<gene>
    <name evidence="2" type="ORF">G5C60_38190</name>
</gene>
<protein>
    <submittedName>
        <fullName evidence="2">DUF4352 domain-containing protein</fullName>
    </submittedName>
</protein>
<keyword evidence="3" id="KW-1185">Reference proteome</keyword>
<organism evidence="2 3">
    <name type="scientific">Streptomyces scabichelini</name>
    <dbReference type="NCBI Taxonomy" id="2711217"/>
    <lineage>
        <taxon>Bacteria</taxon>
        <taxon>Bacillati</taxon>
        <taxon>Actinomycetota</taxon>
        <taxon>Actinomycetes</taxon>
        <taxon>Kitasatosporales</taxon>
        <taxon>Streptomycetaceae</taxon>
        <taxon>Streptomyces</taxon>
    </lineage>
</organism>
<dbReference type="RefSeq" id="WP_165266548.1">
    <property type="nucleotide sequence ID" value="NZ_JAAKZY010000179.1"/>
</dbReference>
<sequence length="193" mass="20371">MRFLRGKAVASAVLLPGVLFGGVAACGDGGGGGDGAAPEAETVKLAVGKTGEFDTGAGARGVPGTTFRVTVRRAAYLTEVVEPVLGGRTKPKEKFFALVELRIENIGDAPGTLQPHQFPWMSDSGRYLHFVGSCCLPGQKFSRLNLTYPPRQWAQGTAVYDVPEKGGHLFYPAAPRSNDGTRTPLLSIELPDA</sequence>
<feature type="chain" id="PRO_5038647410" evidence="1">
    <location>
        <begin position="26"/>
        <end position="193"/>
    </location>
</feature>
<dbReference type="EMBL" id="JAAKZY010000179">
    <property type="protein sequence ID" value="NGO13275.1"/>
    <property type="molecule type" value="Genomic_DNA"/>
</dbReference>
<proteinExistence type="predicted"/>
<feature type="signal peptide" evidence="1">
    <location>
        <begin position="1"/>
        <end position="25"/>
    </location>
</feature>
<name>A0A6G4VHB7_9ACTN</name>
<comment type="caution">
    <text evidence="2">The sequence shown here is derived from an EMBL/GenBank/DDBJ whole genome shotgun (WGS) entry which is preliminary data.</text>
</comment>
<evidence type="ECO:0000313" key="2">
    <source>
        <dbReference type="EMBL" id="NGO13275.1"/>
    </source>
</evidence>
<keyword evidence="1" id="KW-0732">Signal</keyword>